<organism evidence="3 4">
    <name type="scientific">Methanoculleus nereidis</name>
    <dbReference type="NCBI Taxonomy" id="2735141"/>
    <lineage>
        <taxon>Archaea</taxon>
        <taxon>Methanobacteriati</taxon>
        <taxon>Methanobacteriota</taxon>
        <taxon>Stenosarchaea group</taxon>
        <taxon>Methanomicrobia</taxon>
        <taxon>Methanomicrobiales</taxon>
        <taxon>Methanomicrobiaceae</taxon>
        <taxon>Methanoculleus</taxon>
    </lineage>
</organism>
<evidence type="ECO:0000313" key="4">
    <source>
        <dbReference type="Proteomes" id="UP001273768"/>
    </source>
</evidence>
<evidence type="ECO:0000259" key="2">
    <source>
        <dbReference type="Pfam" id="PF08308"/>
    </source>
</evidence>
<protein>
    <submittedName>
        <fullName evidence="3">PEGA domain-containing protein</fullName>
    </submittedName>
</protein>
<evidence type="ECO:0000313" key="3">
    <source>
        <dbReference type="EMBL" id="MDV4342316.1"/>
    </source>
</evidence>
<dbReference type="PANTHER" id="PTHR36194:SF1">
    <property type="entry name" value="S-LAYER-LIKE PROTEIN"/>
    <property type="match status" value="1"/>
</dbReference>
<dbReference type="RefSeq" id="WP_317295490.1">
    <property type="nucleotide sequence ID" value="NZ_JABFFQ010000001.1"/>
</dbReference>
<keyword evidence="1" id="KW-1133">Transmembrane helix</keyword>
<dbReference type="SUPFAM" id="SSF49464">
    <property type="entry name" value="Carboxypeptidase regulatory domain-like"/>
    <property type="match status" value="3"/>
</dbReference>
<dbReference type="InterPro" id="IPR013229">
    <property type="entry name" value="PEGA"/>
</dbReference>
<feature type="domain" description="PEGA" evidence="2">
    <location>
        <begin position="279"/>
        <end position="327"/>
    </location>
</feature>
<proteinExistence type="predicted"/>
<sequence length="464" mass="50936">MKKRRLIIALLVSCVLLCCAAQAVTLRISVTDKQTDDALADASIYVDGDYMGRTASDGTYSYVHSGKRDLNLKVVRNGYRTWVDYVDYDETRVQVDMVREDETLTFELYDAGTLKPVVGAVVRVEGADYSDSEVTGSSGSVNFPVKAGESYNVEIRASGYYDLSKTVQMENSERIVQYWLFSNDLLAIQVRDAGTSAPLKDAEVYIDNVRAGVTDADGRLPLHLERANRYSFRVTAPDYQPYQESRYLEEDDVLLTVALSKSAYPVSITAFDETTKPVEAAEVYLNGTLKGKTSQYGRFMLSEIHAGTYKILVRAPGYQDWSETRQISGQGEDIVAKLGYERASVTIRAKDPVQNTVGNAVIVIDGQVVGVTDSQGCFNTALVTNKVYAVTAACDGYRNISVDADIPLGTTEFTVPLVMERESNLWLLVAGVGVVAAALLAGVMVVRRRRAGKNKGKSRGRDSL</sequence>
<accession>A0ABU3Z0L1</accession>
<dbReference type="Proteomes" id="UP001273768">
    <property type="component" value="Unassembled WGS sequence"/>
</dbReference>
<dbReference type="Gene3D" id="2.60.40.1120">
    <property type="entry name" value="Carboxypeptidase-like, regulatory domain"/>
    <property type="match status" value="3"/>
</dbReference>
<dbReference type="PANTHER" id="PTHR36194">
    <property type="entry name" value="S-LAYER-LIKE PROTEIN"/>
    <property type="match status" value="1"/>
</dbReference>
<keyword evidence="1" id="KW-0472">Membrane</keyword>
<comment type="caution">
    <text evidence="3">The sequence shown here is derived from an EMBL/GenBank/DDBJ whole genome shotgun (WGS) entry which is preliminary data.</text>
</comment>
<reference evidence="3 4" key="1">
    <citation type="submission" date="2020-05" db="EMBL/GenBank/DDBJ databases">
        <title>Isolation and characterization of methanoarchaea from a cold seep at offshore SW Taiwan.</title>
        <authorList>
            <person name="Chen Y.-W."/>
            <person name="Chen S.-C."/>
            <person name="Lai M.-C."/>
        </authorList>
    </citation>
    <scope>NUCLEOTIDE SEQUENCE [LARGE SCALE GENOMIC DNA]</scope>
    <source>
        <strain evidence="3 4">YWC-01</strain>
    </source>
</reference>
<dbReference type="InterPro" id="IPR008969">
    <property type="entry name" value="CarboxyPept-like_regulatory"/>
</dbReference>
<dbReference type="Pfam" id="PF08308">
    <property type="entry name" value="PEGA"/>
    <property type="match status" value="1"/>
</dbReference>
<evidence type="ECO:0000256" key="1">
    <source>
        <dbReference type="SAM" id="Phobius"/>
    </source>
</evidence>
<dbReference type="EMBL" id="JABFFQ010000001">
    <property type="protein sequence ID" value="MDV4342316.1"/>
    <property type="molecule type" value="Genomic_DNA"/>
</dbReference>
<keyword evidence="4" id="KW-1185">Reference proteome</keyword>
<keyword evidence="1" id="KW-0812">Transmembrane</keyword>
<feature type="transmembrane region" description="Helical" evidence="1">
    <location>
        <begin position="425"/>
        <end position="446"/>
    </location>
</feature>
<gene>
    <name evidence="3" type="ORF">HL657_03850</name>
</gene>
<name>A0ABU3Z0L1_9EURY</name>